<gene>
    <name evidence="1" type="ORF">CHRIB12_LOCUS16287</name>
</gene>
<dbReference type="Proteomes" id="UP000684084">
    <property type="component" value="Unassembled WGS sequence"/>
</dbReference>
<evidence type="ECO:0000313" key="1">
    <source>
        <dbReference type="EMBL" id="CAB5378653.1"/>
    </source>
</evidence>
<protein>
    <submittedName>
        <fullName evidence="1">Uncharacterized protein</fullName>
    </submittedName>
</protein>
<reference evidence="1" key="1">
    <citation type="submission" date="2020-05" db="EMBL/GenBank/DDBJ databases">
        <authorList>
            <person name="Rincon C."/>
            <person name="Sanders R I."/>
            <person name="Robbins C."/>
            <person name="Chaturvedi A."/>
        </authorList>
    </citation>
    <scope>NUCLEOTIDE SEQUENCE</scope>
    <source>
        <strain evidence="1">CHB12</strain>
    </source>
</reference>
<proteinExistence type="predicted"/>
<name>A0A916ED16_9GLOM</name>
<dbReference type="EMBL" id="CAGKOT010000039">
    <property type="protein sequence ID" value="CAB5378653.1"/>
    <property type="molecule type" value="Genomic_DNA"/>
</dbReference>
<dbReference type="OrthoDB" id="2328728at2759"/>
<sequence>MVDYQEAGGSFSYRFSVGFGQCPIQKLHSIGQLGGSGNLIKSGKNVKDKDALLMVVIPFLSTATSKMNYVSRPESVIIGYKYLLLK</sequence>
<accession>A0A916ED16</accession>
<comment type="caution">
    <text evidence="1">The sequence shown here is derived from an EMBL/GenBank/DDBJ whole genome shotgun (WGS) entry which is preliminary data.</text>
</comment>
<organism evidence="1 2">
    <name type="scientific">Rhizophagus irregularis</name>
    <dbReference type="NCBI Taxonomy" id="588596"/>
    <lineage>
        <taxon>Eukaryota</taxon>
        <taxon>Fungi</taxon>
        <taxon>Fungi incertae sedis</taxon>
        <taxon>Mucoromycota</taxon>
        <taxon>Glomeromycotina</taxon>
        <taxon>Glomeromycetes</taxon>
        <taxon>Glomerales</taxon>
        <taxon>Glomeraceae</taxon>
        <taxon>Rhizophagus</taxon>
    </lineage>
</organism>
<dbReference type="AlphaFoldDB" id="A0A916ED16"/>
<evidence type="ECO:0000313" key="2">
    <source>
        <dbReference type="Proteomes" id="UP000684084"/>
    </source>
</evidence>